<evidence type="ECO:0000313" key="4">
    <source>
        <dbReference type="Proteomes" id="UP001201549"/>
    </source>
</evidence>
<dbReference type="RefSeq" id="WP_238895869.1">
    <property type="nucleotide sequence ID" value="NZ_JAKOGG010000004.1"/>
</dbReference>
<keyword evidence="3" id="KW-0282">Flagellum</keyword>
<dbReference type="PANTHER" id="PTHR37533">
    <property type="entry name" value="FLAGELLAR HOOK-LENGTH CONTROL PROTEIN"/>
    <property type="match status" value="1"/>
</dbReference>
<dbReference type="EMBL" id="JAKOGG010000004">
    <property type="protein sequence ID" value="MCS4556476.1"/>
    <property type="molecule type" value="Genomic_DNA"/>
</dbReference>
<dbReference type="Proteomes" id="UP001201549">
    <property type="component" value="Unassembled WGS sequence"/>
</dbReference>
<feature type="compositionally biased region" description="Polar residues" evidence="1">
    <location>
        <begin position="65"/>
        <end position="75"/>
    </location>
</feature>
<feature type="region of interest" description="Disordered" evidence="1">
    <location>
        <begin position="443"/>
        <end position="500"/>
    </location>
</feature>
<dbReference type="Pfam" id="PF02120">
    <property type="entry name" value="Flg_hook"/>
    <property type="match status" value="1"/>
</dbReference>
<reference evidence="4" key="2">
    <citation type="submission" date="2023-07" db="EMBL/GenBank/DDBJ databases">
        <title>Shewanella mangrovi sp. nov., an acetaldehyde- degrading bacterium isolated from mangrove sediment.</title>
        <authorList>
            <person name="Liu Y."/>
        </authorList>
    </citation>
    <scope>NUCLEOTIDE SEQUENCE [LARGE SCALE GENOMIC DNA]</scope>
    <source>
        <strain evidence="4">C32</strain>
    </source>
</reference>
<feature type="compositionally biased region" description="Low complexity" evidence="1">
    <location>
        <begin position="452"/>
        <end position="466"/>
    </location>
</feature>
<evidence type="ECO:0000256" key="1">
    <source>
        <dbReference type="SAM" id="MobiDB-lite"/>
    </source>
</evidence>
<feature type="compositionally biased region" description="Polar residues" evidence="1">
    <location>
        <begin position="474"/>
        <end position="492"/>
    </location>
</feature>
<dbReference type="CDD" id="cd17470">
    <property type="entry name" value="T3SS_Flik_C"/>
    <property type="match status" value="1"/>
</dbReference>
<evidence type="ECO:0000313" key="3">
    <source>
        <dbReference type="EMBL" id="MCS4556476.1"/>
    </source>
</evidence>
<keyword evidence="4" id="KW-1185">Reference proteome</keyword>
<dbReference type="Gene3D" id="3.30.750.140">
    <property type="match status" value="1"/>
</dbReference>
<keyword evidence="3" id="KW-0966">Cell projection</keyword>
<dbReference type="PANTHER" id="PTHR37533:SF2">
    <property type="entry name" value="FLAGELLAR HOOK-LENGTH CONTROL PROTEIN"/>
    <property type="match status" value="1"/>
</dbReference>
<sequence length="500" mass="53059">MQQLASSVLLNHDNANTRTRSERGSILDPSQGSDLGKINSSFKDLYGQVHQQLNQAKQAYHRAETQQVASQNAAQAESAPQPDTVDSTLAQIAAGKNLPSDAAEGDATLAQQLASLSDDEQQQVKQLLAQLLNKLKGDSTEQPDATDTSEQSIGDMLQALLNSATDSSDTELDDDSIAGLQDVLKRLADGDEVSDDELRDALSMVSDLTSGEGDQTEAMQLLAALLGQVQQQQSANKADATVEPSLNIVSLDAKNANAGQQTATDKLSSQSAALNNADDNALNGSKTLADAADKATSVGMSHDKSVAVVRDMAAGDNNTLKDISALGATSANANTQQTSSANNVQLSLRLANEQQVQQQELVQRFAPVMRQQLLTMVKDGIQHAEIRLDPPELGSMTVKLQVRGDHTQVQFHVTQTQAKDLIEQAMPRLKDLLQQQGMNLADSQVSYGGGSQQQAQGEAQAENGAGFAVGGDNSAETSTEITQQPLNRSDSYASGIDYYA</sequence>
<dbReference type="InterPro" id="IPR038610">
    <property type="entry name" value="FliK-like_C_sf"/>
</dbReference>
<name>A0ABT2FKE3_9GAMM</name>
<dbReference type="InterPro" id="IPR052563">
    <property type="entry name" value="FliK"/>
</dbReference>
<reference evidence="3 4" key="1">
    <citation type="submission" date="2022-02" db="EMBL/GenBank/DDBJ databases">
        <authorList>
            <person name="Zhuang L."/>
        </authorList>
    </citation>
    <scope>NUCLEOTIDE SEQUENCE [LARGE SCALE GENOMIC DNA]</scope>
    <source>
        <strain evidence="3 4">C32</strain>
    </source>
</reference>
<evidence type="ECO:0000259" key="2">
    <source>
        <dbReference type="Pfam" id="PF02120"/>
    </source>
</evidence>
<keyword evidence="3" id="KW-0969">Cilium</keyword>
<proteinExistence type="predicted"/>
<dbReference type="InterPro" id="IPR021136">
    <property type="entry name" value="Flagellar_hook_control-like_C"/>
</dbReference>
<organism evidence="3 4">
    <name type="scientific">Shewanella electrica</name>
    <dbReference type="NCBI Taxonomy" id="515560"/>
    <lineage>
        <taxon>Bacteria</taxon>
        <taxon>Pseudomonadati</taxon>
        <taxon>Pseudomonadota</taxon>
        <taxon>Gammaproteobacteria</taxon>
        <taxon>Alteromonadales</taxon>
        <taxon>Shewanellaceae</taxon>
        <taxon>Shewanella</taxon>
    </lineage>
</organism>
<feature type="domain" description="Flagellar hook-length control protein-like C-terminal" evidence="2">
    <location>
        <begin position="371"/>
        <end position="454"/>
    </location>
</feature>
<comment type="caution">
    <text evidence="3">The sequence shown here is derived from an EMBL/GenBank/DDBJ whole genome shotgun (WGS) entry which is preliminary data.</text>
</comment>
<feature type="region of interest" description="Disordered" evidence="1">
    <location>
        <begin position="12"/>
        <end position="34"/>
    </location>
</feature>
<feature type="region of interest" description="Disordered" evidence="1">
    <location>
        <begin position="65"/>
        <end position="85"/>
    </location>
</feature>
<accession>A0ABT2FKE3</accession>
<gene>
    <name evidence="3" type="ORF">L9G74_08505</name>
</gene>
<protein>
    <submittedName>
        <fullName evidence="3">Flagellar hook-length control protein FliK</fullName>
    </submittedName>
</protein>